<dbReference type="PANTHER" id="PTHR11610">
    <property type="entry name" value="LIPASE"/>
    <property type="match status" value="1"/>
</dbReference>
<dbReference type="PANTHER" id="PTHR11610:SF173">
    <property type="entry name" value="LIPASE DOMAIN-CONTAINING PROTEIN-RELATED"/>
    <property type="match status" value="1"/>
</dbReference>
<evidence type="ECO:0000259" key="6">
    <source>
        <dbReference type="Pfam" id="PF00151"/>
    </source>
</evidence>
<protein>
    <recommendedName>
        <fullName evidence="6">Lipase domain-containing protein</fullName>
    </recommendedName>
</protein>
<keyword evidence="5" id="KW-0732">Signal</keyword>
<evidence type="ECO:0000256" key="1">
    <source>
        <dbReference type="ARBA" id="ARBA00004613"/>
    </source>
</evidence>
<dbReference type="GO" id="GO:0016298">
    <property type="term" value="F:lipase activity"/>
    <property type="evidence" value="ECO:0007669"/>
    <property type="project" value="InterPro"/>
</dbReference>
<dbReference type="GO" id="GO:0016042">
    <property type="term" value="P:lipid catabolic process"/>
    <property type="evidence" value="ECO:0007669"/>
    <property type="project" value="TreeGrafter"/>
</dbReference>
<dbReference type="EMBL" id="JARAKH010000003">
    <property type="protein sequence ID" value="KAK8405530.1"/>
    <property type="molecule type" value="Genomic_DNA"/>
</dbReference>
<dbReference type="Pfam" id="PF00151">
    <property type="entry name" value="Lipase"/>
    <property type="match status" value="1"/>
</dbReference>
<dbReference type="InterPro" id="IPR033906">
    <property type="entry name" value="Lipase_N"/>
</dbReference>
<dbReference type="AlphaFoldDB" id="A0AAW0V0P5"/>
<sequence>MVSTLLLLVGAMTAVTAAPQHAPRVPGHALRVPQHVPRHLPRHAHRYAHSHASERAPWHVNRHVPQHAPRASLEDVRFLLWTRKNPGDDAYQTVKEGDLTTLGHFNGNDPTVVVVHGFGDHGDKGWPVTGKSALPHSAFLARDPSLFHISELLKLGSYNVISVEWSKLAVSPWYPTAVNYVPKVGILTARLLDWLHEAAGMQAAGVQVAGHSLGAHVAGAVGQNLKNFRLPFITGMDPAGPWFYDNPESSRLDKTDADFVQVIHTNGGSMLAGCVGLKDKIGHVDFFPNGGKHQPGCTIGGSWMDLLTGGCSHGKSHMYWIESINGTPAFVSRPCNDWATYTKGVCNSCGQGCLNMGFHVDRSLEGTYFLNTNRHQPFAIGAVPSPHYEPHYGA</sequence>
<dbReference type="InterPro" id="IPR000734">
    <property type="entry name" value="TAG_lipase"/>
</dbReference>
<feature type="chain" id="PRO_5043968098" description="Lipase domain-containing protein" evidence="5">
    <location>
        <begin position="18"/>
        <end position="394"/>
    </location>
</feature>
<evidence type="ECO:0000256" key="4">
    <source>
        <dbReference type="RuleBase" id="RU004262"/>
    </source>
</evidence>
<dbReference type="CDD" id="cd00707">
    <property type="entry name" value="Pancreat_lipase_like"/>
    <property type="match status" value="1"/>
</dbReference>
<dbReference type="Gene3D" id="3.40.50.1820">
    <property type="entry name" value="alpha/beta hydrolase"/>
    <property type="match status" value="1"/>
</dbReference>
<evidence type="ECO:0000256" key="3">
    <source>
        <dbReference type="ARBA" id="ARBA00022525"/>
    </source>
</evidence>
<comment type="similarity">
    <text evidence="2 4">Belongs to the AB hydrolase superfamily. Lipase family.</text>
</comment>
<evidence type="ECO:0000256" key="5">
    <source>
        <dbReference type="SAM" id="SignalP"/>
    </source>
</evidence>
<dbReference type="SUPFAM" id="SSF53474">
    <property type="entry name" value="alpha/beta-Hydrolases"/>
    <property type="match status" value="1"/>
</dbReference>
<dbReference type="InterPro" id="IPR013818">
    <property type="entry name" value="Lipase"/>
</dbReference>
<evidence type="ECO:0000256" key="2">
    <source>
        <dbReference type="ARBA" id="ARBA00010701"/>
    </source>
</evidence>
<gene>
    <name evidence="7" type="ORF">O3P69_001830</name>
</gene>
<proteinExistence type="inferred from homology"/>
<dbReference type="GO" id="GO:0005615">
    <property type="term" value="C:extracellular space"/>
    <property type="evidence" value="ECO:0007669"/>
    <property type="project" value="TreeGrafter"/>
</dbReference>
<keyword evidence="3" id="KW-0964">Secreted</keyword>
<organism evidence="7 8">
    <name type="scientific">Scylla paramamosain</name>
    <name type="common">Mud crab</name>
    <dbReference type="NCBI Taxonomy" id="85552"/>
    <lineage>
        <taxon>Eukaryota</taxon>
        <taxon>Metazoa</taxon>
        <taxon>Ecdysozoa</taxon>
        <taxon>Arthropoda</taxon>
        <taxon>Crustacea</taxon>
        <taxon>Multicrustacea</taxon>
        <taxon>Malacostraca</taxon>
        <taxon>Eumalacostraca</taxon>
        <taxon>Eucarida</taxon>
        <taxon>Decapoda</taxon>
        <taxon>Pleocyemata</taxon>
        <taxon>Brachyura</taxon>
        <taxon>Eubrachyura</taxon>
        <taxon>Portunoidea</taxon>
        <taxon>Portunidae</taxon>
        <taxon>Portuninae</taxon>
        <taxon>Scylla</taxon>
    </lineage>
</organism>
<dbReference type="Proteomes" id="UP001487740">
    <property type="component" value="Unassembled WGS sequence"/>
</dbReference>
<reference evidence="7 8" key="1">
    <citation type="submission" date="2023-03" db="EMBL/GenBank/DDBJ databases">
        <title>High-quality genome of Scylla paramamosain provides insights in environmental adaptation.</title>
        <authorList>
            <person name="Zhang L."/>
        </authorList>
    </citation>
    <scope>NUCLEOTIDE SEQUENCE [LARGE SCALE GENOMIC DNA]</scope>
    <source>
        <strain evidence="7">LZ_2023a</strain>
        <tissue evidence="7">Muscle</tissue>
    </source>
</reference>
<feature type="signal peptide" evidence="5">
    <location>
        <begin position="1"/>
        <end position="17"/>
    </location>
</feature>
<feature type="domain" description="Lipase" evidence="6">
    <location>
        <begin position="52"/>
        <end position="378"/>
    </location>
</feature>
<accession>A0AAW0V0P5</accession>
<name>A0AAW0V0P5_SCYPA</name>
<evidence type="ECO:0000313" key="8">
    <source>
        <dbReference type="Proteomes" id="UP001487740"/>
    </source>
</evidence>
<keyword evidence="8" id="KW-1185">Reference proteome</keyword>
<dbReference type="InterPro" id="IPR029058">
    <property type="entry name" value="AB_hydrolase_fold"/>
</dbReference>
<evidence type="ECO:0000313" key="7">
    <source>
        <dbReference type="EMBL" id="KAK8405530.1"/>
    </source>
</evidence>
<comment type="subcellular location">
    <subcellularLocation>
        <location evidence="1">Secreted</location>
    </subcellularLocation>
</comment>
<comment type="caution">
    <text evidence="7">The sequence shown here is derived from an EMBL/GenBank/DDBJ whole genome shotgun (WGS) entry which is preliminary data.</text>
</comment>